<dbReference type="PANTHER" id="PTHR23150:SF19">
    <property type="entry name" value="FORMYLGLYCINE-GENERATING ENZYME"/>
    <property type="match status" value="1"/>
</dbReference>
<dbReference type="RefSeq" id="WP_166257721.1">
    <property type="nucleotide sequence ID" value="NZ_JAAMOW010000006.1"/>
</dbReference>
<feature type="signal peptide" evidence="1">
    <location>
        <begin position="1"/>
        <end position="18"/>
    </location>
</feature>
<dbReference type="InterPro" id="IPR042095">
    <property type="entry name" value="SUMF_sf"/>
</dbReference>
<dbReference type="InterPro" id="IPR005532">
    <property type="entry name" value="SUMF_dom"/>
</dbReference>
<dbReference type="PANTHER" id="PTHR23150">
    <property type="entry name" value="SULFATASE MODIFYING FACTOR 1, 2"/>
    <property type="match status" value="1"/>
</dbReference>
<dbReference type="GO" id="GO:0120147">
    <property type="term" value="F:formylglycine-generating oxidase activity"/>
    <property type="evidence" value="ECO:0007669"/>
    <property type="project" value="TreeGrafter"/>
</dbReference>
<comment type="caution">
    <text evidence="3">The sequence shown here is derived from an EMBL/GenBank/DDBJ whole genome shotgun (WGS) entry which is preliminary data.</text>
</comment>
<proteinExistence type="predicted"/>
<dbReference type="SUPFAM" id="SSF56436">
    <property type="entry name" value="C-type lectin-like"/>
    <property type="match status" value="1"/>
</dbReference>
<dbReference type="InterPro" id="IPR016187">
    <property type="entry name" value="CTDL_fold"/>
</dbReference>
<evidence type="ECO:0000313" key="3">
    <source>
        <dbReference type="EMBL" id="NGY05707.1"/>
    </source>
</evidence>
<protein>
    <submittedName>
        <fullName evidence="3">Formylglycine-generating enzyme family protein</fullName>
    </submittedName>
</protein>
<dbReference type="EMBL" id="JAAMOW010000006">
    <property type="protein sequence ID" value="NGY05707.1"/>
    <property type="molecule type" value="Genomic_DNA"/>
</dbReference>
<sequence length="329" mass="35458">MKWRVLAALAAVMFAAVAALRARHEASPSAPPAAALGTPQRCAAYDGLPPGDGPHAGMQYIAGGRFELGSLRGYAEERPLVATGLAPFWIDRTEVTNAQFARFVVATGYVSDAERRDGAVVFAIPDANDADALNAGRWWQLRRDANWHRPDGVKAGAPNEPVVDITYADALAYAHWLGRALPSEAQWEFAAKAGRDNEHADRALRDARGHPLANFWQGLFPLDNRGEDGYTGRAPVGCFAANPDGLYDMIGNVWEWTTDVYRDGHATADETAAMAAMPARGTAPRRVIKGGSYLCADNYCVRARASSRQGQEADLPTVHIGFRTISAAP</sequence>
<reference evidence="3 4" key="1">
    <citation type="journal article" date="2014" name="Int. J. Syst. Evol. Microbiol.">
        <title>Solimonas terrae sp. nov., isolated from soil.</title>
        <authorList>
            <person name="Kim S.J."/>
            <person name="Moon J.Y."/>
            <person name="Weon H.Y."/>
            <person name="Ahn J.H."/>
            <person name="Chen W.M."/>
            <person name="Kwon S.W."/>
        </authorList>
    </citation>
    <scope>NUCLEOTIDE SEQUENCE [LARGE SCALE GENOMIC DNA]</scope>
    <source>
        <strain evidence="3 4">KIS83-12</strain>
    </source>
</reference>
<gene>
    <name evidence="3" type="ORF">G7Y85_13115</name>
</gene>
<dbReference type="Proteomes" id="UP000472676">
    <property type="component" value="Unassembled WGS sequence"/>
</dbReference>
<keyword evidence="4" id="KW-1185">Reference proteome</keyword>
<evidence type="ECO:0000259" key="2">
    <source>
        <dbReference type="Pfam" id="PF03781"/>
    </source>
</evidence>
<dbReference type="AlphaFoldDB" id="A0A6M2BUU3"/>
<feature type="domain" description="Sulfatase-modifying factor enzyme-like" evidence="2">
    <location>
        <begin position="57"/>
        <end position="325"/>
    </location>
</feature>
<dbReference type="Pfam" id="PF03781">
    <property type="entry name" value="FGE-sulfatase"/>
    <property type="match status" value="1"/>
</dbReference>
<dbReference type="Gene3D" id="3.90.1580.10">
    <property type="entry name" value="paralog of FGE (formylglycine-generating enzyme)"/>
    <property type="match status" value="1"/>
</dbReference>
<evidence type="ECO:0000313" key="4">
    <source>
        <dbReference type="Proteomes" id="UP000472676"/>
    </source>
</evidence>
<feature type="chain" id="PRO_5026820960" evidence="1">
    <location>
        <begin position="19"/>
        <end position="329"/>
    </location>
</feature>
<keyword evidence="1" id="KW-0732">Signal</keyword>
<evidence type="ECO:0000256" key="1">
    <source>
        <dbReference type="SAM" id="SignalP"/>
    </source>
</evidence>
<organism evidence="3 4">
    <name type="scientific">Solimonas terrae</name>
    <dbReference type="NCBI Taxonomy" id="1396819"/>
    <lineage>
        <taxon>Bacteria</taxon>
        <taxon>Pseudomonadati</taxon>
        <taxon>Pseudomonadota</taxon>
        <taxon>Gammaproteobacteria</taxon>
        <taxon>Nevskiales</taxon>
        <taxon>Nevskiaceae</taxon>
        <taxon>Solimonas</taxon>
    </lineage>
</organism>
<dbReference type="InterPro" id="IPR051043">
    <property type="entry name" value="Sulfatase_Mod_Factor_Kinase"/>
</dbReference>
<accession>A0A6M2BUU3</accession>
<name>A0A6M2BUU3_9GAMM</name>